<evidence type="ECO:0000256" key="1">
    <source>
        <dbReference type="SAM" id="MobiDB-lite"/>
    </source>
</evidence>
<proteinExistence type="predicted"/>
<accession>A0A6J4UQ38</accession>
<feature type="non-terminal residue" evidence="2">
    <location>
        <position position="100"/>
    </location>
</feature>
<dbReference type="EMBL" id="CADCWG010000131">
    <property type="protein sequence ID" value="CAA9553531.1"/>
    <property type="molecule type" value="Genomic_DNA"/>
</dbReference>
<protein>
    <submittedName>
        <fullName evidence="2">Uncharacterized protein</fullName>
    </submittedName>
</protein>
<feature type="non-terminal residue" evidence="2">
    <location>
        <position position="1"/>
    </location>
</feature>
<name>A0A6J4UQ38_9BACT</name>
<evidence type="ECO:0000313" key="2">
    <source>
        <dbReference type="EMBL" id="CAA9553531.1"/>
    </source>
</evidence>
<dbReference type="AlphaFoldDB" id="A0A6J4UQ38"/>
<feature type="region of interest" description="Disordered" evidence="1">
    <location>
        <begin position="1"/>
        <end position="100"/>
    </location>
</feature>
<organism evidence="2">
    <name type="scientific">uncultured Thermomicrobiales bacterium</name>
    <dbReference type="NCBI Taxonomy" id="1645740"/>
    <lineage>
        <taxon>Bacteria</taxon>
        <taxon>Pseudomonadati</taxon>
        <taxon>Thermomicrobiota</taxon>
        <taxon>Thermomicrobia</taxon>
        <taxon>Thermomicrobiales</taxon>
        <taxon>environmental samples</taxon>
    </lineage>
</organism>
<gene>
    <name evidence="2" type="ORF">AVDCRST_MAG49-2044</name>
</gene>
<sequence length="100" mass="10482">VAAVPGSQRRRWTRFASPRAGACDRRTDPSTGVVRTAAAPPVPMGAGRISGLGRLSTDSRPIRHDGPANGRAWDGVRVGPCPGNWRQGRPTTAGRESVGV</sequence>
<reference evidence="2" key="1">
    <citation type="submission" date="2020-02" db="EMBL/GenBank/DDBJ databases">
        <authorList>
            <person name="Meier V. D."/>
        </authorList>
    </citation>
    <scope>NUCLEOTIDE SEQUENCE</scope>
    <source>
        <strain evidence="2">AVDCRST_MAG49</strain>
    </source>
</reference>